<organism evidence="1 2">
    <name type="scientific">Plesiocystis pacifica SIR-1</name>
    <dbReference type="NCBI Taxonomy" id="391625"/>
    <lineage>
        <taxon>Bacteria</taxon>
        <taxon>Pseudomonadati</taxon>
        <taxon>Myxococcota</taxon>
        <taxon>Polyangia</taxon>
        <taxon>Nannocystales</taxon>
        <taxon>Nannocystaceae</taxon>
        <taxon>Plesiocystis</taxon>
    </lineage>
</organism>
<dbReference type="PANTHER" id="PTHR28004">
    <property type="entry name" value="ZGC:162816-RELATED"/>
    <property type="match status" value="1"/>
</dbReference>
<reference evidence="1 2" key="1">
    <citation type="submission" date="2007-06" db="EMBL/GenBank/DDBJ databases">
        <authorList>
            <person name="Shimkets L."/>
            <person name="Ferriera S."/>
            <person name="Johnson J."/>
            <person name="Kravitz S."/>
            <person name="Beeson K."/>
            <person name="Sutton G."/>
            <person name="Rogers Y.-H."/>
            <person name="Friedman R."/>
            <person name="Frazier M."/>
            <person name="Venter J.C."/>
        </authorList>
    </citation>
    <scope>NUCLEOTIDE SEQUENCE [LARGE SCALE GENOMIC DNA]</scope>
    <source>
        <strain evidence="1 2">SIR-1</strain>
    </source>
</reference>
<dbReference type="AlphaFoldDB" id="A6GFY0"/>
<gene>
    <name evidence="1" type="ORF">PPSIR1_26181</name>
</gene>
<comment type="caution">
    <text evidence="1">The sequence shown here is derived from an EMBL/GenBank/DDBJ whole genome shotgun (WGS) entry which is preliminary data.</text>
</comment>
<evidence type="ECO:0000313" key="1">
    <source>
        <dbReference type="EMBL" id="EDM75225.1"/>
    </source>
</evidence>
<dbReference type="GO" id="GO:0008721">
    <property type="term" value="F:D-serine ammonia-lyase activity"/>
    <property type="evidence" value="ECO:0007669"/>
    <property type="project" value="TreeGrafter"/>
</dbReference>
<sequence length="419" mass="45362">MGEYARYRRALAGYRMPCAFVDLDRFDANAESMARRAGGRPIRVVSGSLRCVNLLERVLEVPGFQGVLAGSAGEAAYLHYMGIDDILVAYPSVERNDLEVVCRRILKNGATIRLTVDDPEQVLLLGQVAASVRVDLAGGEDFELQLLLDLDMLDLRHAWRQRVPGMGPGERFGTSSVPHRTAIHTVEDALDVADMIAELDGLRLVGVIGYAASFAIERPSETVSGRLRERFTEPLRLPLREELRSRREKIVASLRAEGVDLQIVTGGSTVTLEKTREDTVMTEVCAGSGLFAPARLDEIPGAVYHPAAGYALPVIRRPSANLLTCAGGGYLASGVADGAALPKPWLPQGGRLVPMIGAGGSATPVEYEELPRVGIGDPLFFRHARAGELCEHFDALALIRDGEVVELAPTYRGAGQRWV</sequence>
<dbReference type="GO" id="GO:0036088">
    <property type="term" value="P:D-serine catabolic process"/>
    <property type="evidence" value="ECO:0007669"/>
    <property type="project" value="TreeGrafter"/>
</dbReference>
<dbReference type="SUPFAM" id="SSF51419">
    <property type="entry name" value="PLP-binding barrel"/>
    <property type="match status" value="1"/>
</dbReference>
<dbReference type="OrthoDB" id="9811417at2"/>
<evidence type="ECO:0000313" key="2">
    <source>
        <dbReference type="Proteomes" id="UP000005801"/>
    </source>
</evidence>
<accession>A6GFY0</accession>
<keyword evidence="2" id="KW-1185">Reference proteome</keyword>
<dbReference type="Proteomes" id="UP000005801">
    <property type="component" value="Unassembled WGS sequence"/>
</dbReference>
<dbReference type="InterPro" id="IPR029066">
    <property type="entry name" value="PLP-binding_barrel"/>
</dbReference>
<dbReference type="eggNOG" id="COG3616">
    <property type="taxonomic scope" value="Bacteria"/>
</dbReference>
<proteinExistence type="predicted"/>
<dbReference type="STRING" id="391625.PPSIR1_26181"/>
<dbReference type="PANTHER" id="PTHR28004:SF2">
    <property type="entry name" value="D-SERINE DEHYDRATASE"/>
    <property type="match status" value="1"/>
</dbReference>
<name>A6GFY0_9BACT</name>
<dbReference type="InterPro" id="IPR051466">
    <property type="entry name" value="D-amino_acid_metab_enzyme"/>
</dbReference>
<dbReference type="CDD" id="cd06813">
    <property type="entry name" value="PLPDE_III_DSD_D-TA_like_2"/>
    <property type="match status" value="1"/>
</dbReference>
<dbReference type="Gene3D" id="3.20.20.10">
    <property type="entry name" value="Alanine racemase"/>
    <property type="match status" value="1"/>
</dbReference>
<protein>
    <submittedName>
        <fullName evidence="1">Amino acid aldolase or racemase-like protein</fullName>
    </submittedName>
</protein>
<dbReference type="RefSeq" id="WP_006975620.1">
    <property type="nucleotide sequence ID" value="NZ_ABCS01000099.1"/>
</dbReference>
<dbReference type="EMBL" id="ABCS01000099">
    <property type="protein sequence ID" value="EDM75225.1"/>
    <property type="molecule type" value="Genomic_DNA"/>
</dbReference>